<gene>
    <name evidence="1" type="ORF">K503DRAFT_768207</name>
</gene>
<reference evidence="1 2" key="1">
    <citation type="submission" date="2016-06" db="EMBL/GenBank/DDBJ databases">
        <title>Comparative genomics of the ectomycorrhizal sister species Rhizopogon vinicolor and Rhizopogon vesiculosus (Basidiomycota: Boletales) reveals a divergence of the mating type B locus.</title>
        <authorList>
            <consortium name="DOE Joint Genome Institute"/>
            <person name="Mujic A.B."/>
            <person name="Kuo A."/>
            <person name="Tritt A."/>
            <person name="Lipzen A."/>
            <person name="Chen C."/>
            <person name="Johnson J."/>
            <person name="Sharma A."/>
            <person name="Barry K."/>
            <person name="Grigoriev I.V."/>
            <person name="Spatafora J.W."/>
        </authorList>
    </citation>
    <scope>NUCLEOTIDE SEQUENCE [LARGE SCALE GENOMIC DNA]</scope>
    <source>
        <strain evidence="1 2">AM-OR11-026</strain>
    </source>
</reference>
<protein>
    <submittedName>
        <fullName evidence="1">Uncharacterized protein</fullName>
    </submittedName>
</protein>
<sequence>MMDTTSAAATASSATTHDHIQALTDFHTRLESVRRIPSLLLRPLSGSSLSYTPEFHSLFDPAYHDFAATFHTTPVQDFRTLKSIAEALCSEKVQEALKFAREQTKVTLTCHSREIVARSENVSYFESTLPCYSSEIRRPRKISSL</sequence>
<keyword evidence="2" id="KW-1185">Reference proteome</keyword>
<dbReference type="EMBL" id="KV448198">
    <property type="protein sequence ID" value="OAX40848.1"/>
    <property type="molecule type" value="Genomic_DNA"/>
</dbReference>
<evidence type="ECO:0000313" key="1">
    <source>
        <dbReference type="EMBL" id="OAX40848.1"/>
    </source>
</evidence>
<accession>A0A1B7N7P3</accession>
<organism evidence="1 2">
    <name type="scientific">Rhizopogon vinicolor AM-OR11-026</name>
    <dbReference type="NCBI Taxonomy" id="1314800"/>
    <lineage>
        <taxon>Eukaryota</taxon>
        <taxon>Fungi</taxon>
        <taxon>Dikarya</taxon>
        <taxon>Basidiomycota</taxon>
        <taxon>Agaricomycotina</taxon>
        <taxon>Agaricomycetes</taxon>
        <taxon>Agaricomycetidae</taxon>
        <taxon>Boletales</taxon>
        <taxon>Suillineae</taxon>
        <taxon>Rhizopogonaceae</taxon>
        <taxon>Rhizopogon</taxon>
    </lineage>
</organism>
<dbReference type="AlphaFoldDB" id="A0A1B7N7P3"/>
<proteinExistence type="predicted"/>
<name>A0A1B7N7P3_9AGAM</name>
<dbReference type="Proteomes" id="UP000092154">
    <property type="component" value="Unassembled WGS sequence"/>
</dbReference>
<dbReference type="InParanoid" id="A0A1B7N7P3"/>
<dbReference type="STRING" id="1314800.A0A1B7N7P3"/>
<evidence type="ECO:0000313" key="2">
    <source>
        <dbReference type="Proteomes" id="UP000092154"/>
    </source>
</evidence>